<dbReference type="GO" id="GO:0046872">
    <property type="term" value="F:metal ion binding"/>
    <property type="evidence" value="ECO:0007669"/>
    <property type="project" value="UniProtKB-KW"/>
</dbReference>
<feature type="binding site" evidence="9">
    <location>
        <position position="181"/>
    </location>
    <ligand>
        <name>ATP</name>
        <dbReference type="ChEBI" id="CHEBI:30616"/>
    </ligand>
</feature>
<feature type="binding site" evidence="9">
    <location>
        <position position="140"/>
    </location>
    <ligand>
        <name>substrate</name>
    </ligand>
</feature>
<feature type="binding site" evidence="9">
    <location>
        <position position="291"/>
    </location>
    <ligand>
        <name>K(+)</name>
        <dbReference type="ChEBI" id="CHEBI:29103"/>
    </ligand>
</feature>
<feature type="binding site" evidence="9">
    <location>
        <position position="288"/>
    </location>
    <ligand>
        <name>K(+)</name>
        <dbReference type="ChEBI" id="CHEBI:29103"/>
    </ligand>
</feature>
<proteinExistence type="inferred from homology"/>
<comment type="activity regulation">
    <text evidence="9">Activated by a monovalent cation that binds near, but not in, the active site. The most likely occupant of the site in vivo is potassium. Ion binding induces a conformational change that may alter substrate affinity.</text>
</comment>
<evidence type="ECO:0000256" key="2">
    <source>
        <dbReference type="ARBA" id="ARBA00022723"/>
    </source>
</evidence>
<evidence type="ECO:0000256" key="6">
    <source>
        <dbReference type="ARBA" id="ARBA00022842"/>
    </source>
</evidence>
<comment type="subunit">
    <text evidence="9">Homodimer.</text>
</comment>
<comment type="pathway">
    <text evidence="9">Carbohydrate metabolism; D-ribose degradation; D-ribose 5-phosphate from beta-D-ribopyranose: step 2/2.</text>
</comment>
<evidence type="ECO:0000256" key="8">
    <source>
        <dbReference type="ARBA" id="ARBA00023277"/>
    </source>
</evidence>
<evidence type="ECO:0000256" key="1">
    <source>
        <dbReference type="ARBA" id="ARBA00022679"/>
    </source>
</evidence>
<dbReference type="EC" id="2.7.1.15" evidence="9"/>
<reference evidence="12" key="1">
    <citation type="submission" date="2016-10" db="EMBL/GenBank/DDBJ databases">
        <authorList>
            <person name="Varghese N."/>
            <person name="Submissions S."/>
        </authorList>
    </citation>
    <scope>NUCLEOTIDE SEQUENCE [LARGE SCALE GENOMIC DNA]</scope>
    <source>
        <strain evidence="12">KPR-1</strain>
    </source>
</reference>
<comment type="function">
    <text evidence="9">Catalyzes the phosphorylation of ribose at O-5 in a reaction requiring ATP and magnesium. The resulting D-ribose-5-phosphate can then be used either for sythesis of nucleotides, histidine, and tryptophan, or as a component of the pentose phosphate pathway.</text>
</comment>
<evidence type="ECO:0000256" key="3">
    <source>
        <dbReference type="ARBA" id="ARBA00022741"/>
    </source>
</evidence>
<dbReference type="Pfam" id="PF00294">
    <property type="entry name" value="PfkB"/>
    <property type="match status" value="1"/>
</dbReference>
<gene>
    <name evidence="9" type="primary">rbsK</name>
    <name evidence="11" type="ORF">SAMN02910418_02002</name>
</gene>
<organism evidence="11 12">
    <name type="scientific">Bowdeniella nasicola</name>
    <dbReference type="NCBI Taxonomy" id="208480"/>
    <lineage>
        <taxon>Bacteria</taxon>
        <taxon>Bacillati</taxon>
        <taxon>Actinomycetota</taxon>
        <taxon>Actinomycetes</taxon>
        <taxon>Actinomycetales</taxon>
        <taxon>Actinomycetaceae</taxon>
        <taxon>Bowdeniella</taxon>
    </lineage>
</organism>
<dbReference type="EMBL" id="FNQV01000013">
    <property type="protein sequence ID" value="SEA61913.1"/>
    <property type="molecule type" value="Genomic_DNA"/>
</dbReference>
<evidence type="ECO:0000313" key="12">
    <source>
        <dbReference type="Proteomes" id="UP000199288"/>
    </source>
</evidence>
<dbReference type="InterPro" id="IPR011877">
    <property type="entry name" value="Ribokinase"/>
</dbReference>
<accession>A0A1H4CNL3</accession>
<sequence>MAGSVVVVGSINCDSYVEVSEHPKPGETILGLDSSRSSGGKGANQAAAATIFGAPVGMLGAVGQDDDGEFVVGELGKREVDTSHVAVVGEPTGRALVTVDSYGENTVIVLPGANATVTPSSLADREEIIAGADVVVTQGEIPADTIEWLAGVVTGRLVCNLAPVVEVSEETLARFDPLIVNEHEAKDLLRQLGRDGEVSQGGEAERIGWELVERLSELELPSIVVTLGDEGAIWADDTGRAHVPSVPVKVVDTTGAGDCFVGVLAGALADGQSLAEATKLAARAGAFACQVMGAQPSYPKSLADLEAL</sequence>
<dbReference type="GO" id="GO:0019303">
    <property type="term" value="P:D-ribose catabolic process"/>
    <property type="evidence" value="ECO:0007669"/>
    <property type="project" value="UniProtKB-UniRule"/>
</dbReference>
<keyword evidence="2 9" id="KW-0479">Metal-binding</keyword>
<name>A0A1H4CNL3_9ACTO</name>
<evidence type="ECO:0000256" key="7">
    <source>
        <dbReference type="ARBA" id="ARBA00022958"/>
    </source>
</evidence>
<dbReference type="GO" id="GO:0004747">
    <property type="term" value="F:ribokinase activity"/>
    <property type="evidence" value="ECO:0007669"/>
    <property type="project" value="UniProtKB-UniRule"/>
</dbReference>
<feature type="binding site" evidence="9">
    <location>
        <begin position="257"/>
        <end position="258"/>
    </location>
    <ligand>
        <name>ATP</name>
        <dbReference type="ChEBI" id="CHEBI:30616"/>
    </ligand>
</feature>
<evidence type="ECO:0000259" key="10">
    <source>
        <dbReference type="Pfam" id="PF00294"/>
    </source>
</evidence>
<feature type="domain" description="Carbohydrate kinase PfkB" evidence="10">
    <location>
        <begin position="4"/>
        <end position="300"/>
    </location>
</feature>
<feature type="binding site" evidence="9">
    <location>
        <begin position="226"/>
        <end position="231"/>
    </location>
    <ligand>
        <name>ATP</name>
        <dbReference type="ChEBI" id="CHEBI:30616"/>
    </ligand>
</feature>
<dbReference type="RefSeq" id="WP_092565472.1">
    <property type="nucleotide sequence ID" value="NZ_FNQV01000013.1"/>
</dbReference>
<evidence type="ECO:0000256" key="5">
    <source>
        <dbReference type="ARBA" id="ARBA00022840"/>
    </source>
</evidence>
<keyword evidence="6 9" id="KW-0460">Magnesium</keyword>
<dbReference type="OrthoDB" id="9775849at2"/>
<feature type="binding site" evidence="9">
    <location>
        <position position="258"/>
    </location>
    <ligand>
        <name>substrate</name>
    </ligand>
</feature>
<dbReference type="PANTHER" id="PTHR10584:SF166">
    <property type="entry name" value="RIBOKINASE"/>
    <property type="match status" value="1"/>
</dbReference>
<dbReference type="CDD" id="cd01174">
    <property type="entry name" value="ribokinase"/>
    <property type="match status" value="1"/>
</dbReference>
<keyword evidence="9" id="KW-0963">Cytoplasm</keyword>
<comment type="similarity">
    <text evidence="9">Belongs to the carbohydrate kinase PfkB family. Ribokinase subfamily.</text>
</comment>
<keyword evidence="5 9" id="KW-0067">ATP-binding</keyword>
<dbReference type="PANTHER" id="PTHR10584">
    <property type="entry name" value="SUGAR KINASE"/>
    <property type="match status" value="1"/>
</dbReference>
<comment type="caution">
    <text evidence="9">Lacks conserved residue(s) required for the propagation of feature annotation.</text>
</comment>
<dbReference type="GO" id="GO:0005524">
    <property type="term" value="F:ATP binding"/>
    <property type="evidence" value="ECO:0007669"/>
    <property type="project" value="UniProtKB-UniRule"/>
</dbReference>
<feature type="active site" description="Proton acceptor" evidence="9">
    <location>
        <position position="258"/>
    </location>
</feature>
<protein>
    <recommendedName>
        <fullName evidence="9">Ribokinase</fullName>
        <shortName evidence="9">RK</shortName>
        <ecNumber evidence="9">2.7.1.15</ecNumber>
    </recommendedName>
</protein>
<comment type="subcellular location">
    <subcellularLocation>
        <location evidence="9">Cytoplasm</location>
    </subcellularLocation>
</comment>
<feature type="binding site" evidence="9">
    <location>
        <begin position="40"/>
        <end position="44"/>
    </location>
    <ligand>
        <name>substrate</name>
    </ligand>
</feature>
<feature type="binding site" evidence="9">
    <location>
        <begin position="12"/>
        <end position="14"/>
    </location>
    <ligand>
        <name>substrate</name>
    </ligand>
</feature>
<keyword evidence="1 9" id="KW-0808">Transferase</keyword>
<dbReference type="InterPro" id="IPR029056">
    <property type="entry name" value="Ribokinase-like"/>
</dbReference>
<feature type="binding site" evidence="9">
    <location>
        <position position="293"/>
    </location>
    <ligand>
        <name>K(+)</name>
        <dbReference type="ChEBI" id="CHEBI:29103"/>
    </ligand>
</feature>
<keyword evidence="4 9" id="KW-0418">Kinase</keyword>
<comment type="cofactor">
    <cofactor evidence="9">
        <name>Mg(2+)</name>
        <dbReference type="ChEBI" id="CHEBI:18420"/>
    </cofactor>
    <text evidence="9">Requires a divalent cation, most likely magnesium in vivo, as an electrophilic catalyst to aid phosphoryl group transfer. It is the chelate of the metal and the nucleotide that is the actual substrate.</text>
</comment>
<feature type="binding site" evidence="9">
    <location>
        <position position="297"/>
    </location>
    <ligand>
        <name>K(+)</name>
        <dbReference type="ChEBI" id="CHEBI:29103"/>
    </ligand>
</feature>
<dbReference type="SUPFAM" id="SSF53613">
    <property type="entry name" value="Ribokinase-like"/>
    <property type="match status" value="1"/>
</dbReference>
<evidence type="ECO:0000256" key="9">
    <source>
        <dbReference type="HAMAP-Rule" id="MF_01987"/>
    </source>
</evidence>
<dbReference type="InterPro" id="IPR002139">
    <property type="entry name" value="Ribo/fructo_kinase"/>
</dbReference>
<comment type="catalytic activity">
    <reaction evidence="9">
        <text>D-ribose + ATP = D-ribose 5-phosphate + ADP + H(+)</text>
        <dbReference type="Rhea" id="RHEA:13697"/>
        <dbReference type="ChEBI" id="CHEBI:15378"/>
        <dbReference type="ChEBI" id="CHEBI:30616"/>
        <dbReference type="ChEBI" id="CHEBI:47013"/>
        <dbReference type="ChEBI" id="CHEBI:78346"/>
        <dbReference type="ChEBI" id="CHEBI:456216"/>
        <dbReference type="EC" id="2.7.1.15"/>
    </reaction>
</comment>
<dbReference type="PRINTS" id="PR00990">
    <property type="entry name" value="RIBOKINASE"/>
</dbReference>
<feature type="binding site" evidence="9">
    <location>
        <position position="254"/>
    </location>
    <ligand>
        <name>K(+)</name>
        <dbReference type="ChEBI" id="CHEBI:29103"/>
    </ligand>
</feature>
<dbReference type="GO" id="GO:0005829">
    <property type="term" value="C:cytosol"/>
    <property type="evidence" value="ECO:0007669"/>
    <property type="project" value="TreeGrafter"/>
</dbReference>
<dbReference type="Gene3D" id="3.40.1190.20">
    <property type="match status" value="1"/>
</dbReference>
<keyword evidence="8 9" id="KW-0119">Carbohydrate metabolism</keyword>
<dbReference type="AlphaFoldDB" id="A0A1H4CNL3"/>
<evidence type="ECO:0000256" key="4">
    <source>
        <dbReference type="ARBA" id="ARBA00022777"/>
    </source>
</evidence>
<dbReference type="InterPro" id="IPR011611">
    <property type="entry name" value="PfkB_dom"/>
</dbReference>
<feature type="binding site" evidence="9">
    <location>
        <position position="252"/>
    </location>
    <ligand>
        <name>K(+)</name>
        <dbReference type="ChEBI" id="CHEBI:29103"/>
    </ligand>
</feature>
<keyword evidence="12" id="KW-1185">Reference proteome</keyword>
<keyword evidence="3 9" id="KW-0547">Nucleotide-binding</keyword>
<dbReference type="UniPathway" id="UPA00916">
    <property type="reaction ID" value="UER00889"/>
</dbReference>
<dbReference type="HAMAP" id="MF_01987">
    <property type="entry name" value="Ribokinase"/>
    <property type="match status" value="1"/>
</dbReference>
<dbReference type="Proteomes" id="UP000199288">
    <property type="component" value="Unassembled WGS sequence"/>
</dbReference>
<evidence type="ECO:0000313" key="11">
    <source>
        <dbReference type="EMBL" id="SEA61913.1"/>
    </source>
</evidence>
<keyword evidence="7 9" id="KW-0630">Potassium</keyword>